<accession>A0A183A028</accession>
<dbReference type="SMART" id="SM00318">
    <property type="entry name" value="SNc"/>
    <property type="match status" value="2"/>
</dbReference>
<evidence type="ECO:0000313" key="3">
    <source>
        <dbReference type="WBParaSite" id="ECPE_0000031201-mRNA-1"/>
    </source>
</evidence>
<proteinExistence type="predicted"/>
<dbReference type="PROSITE" id="PS50830">
    <property type="entry name" value="TNASE_3"/>
    <property type="match status" value="2"/>
</dbReference>
<dbReference type="AlphaFoldDB" id="A0A183A028"/>
<dbReference type="GO" id="GO:0003723">
    <property type="term" value="F:RNA binding"/>
    <property type="evidence" value="ECO:0007669"/>
    <property type="project" value="TreeGrafter"/>
</dbReference>
<dbReference type="GO" id="GO:0006402">
    <property type="term" value="P:mRNA catabolic process"/>
    <property type="evidence" value="ECO:0007669"/>
    <property type="project" value="TreeGrafter"/>
</dbReference>
<feature type="region of interest" description="Disordered" evidence="1">
    <location>
        <begin position="318"/>
        <end position="342"/>
    </location>
</feature>
<feature type="domain" description="TNase-like" evidence="2">
    <location>
        <begin position="5"/>
        <end position="150"/>
    </location>
</feature>
<dbReference type="PANTHER" id="PTHR12302:SF2">
    <property type="entry name" value="STAPHYLOCOCCAL NUCLEASE DOMAIN-CONTAINING PROTEIN 1"/>
    <property type="match status" value="1"/>
</dbReference>
<dbReference type="GO" id="GO:0005829">
    <property type="term" value="C:cytosol"/>
    <property type="evidence" value="ECO:0007669"/>
    <property type="project" value="TreeGrafter"/>
</dbReference>
<dbReference type="GO" id="GO:0004518">
    <property type="term" value="F:nuclease activity"/>
    <property type="evidence" value="ECO:0007669"/>
    <property type="project" value="TreeGrafter"/>
</dbReference>
<dbReference type="WBParaSite" id="ECPE_0000031201-mRNA-1">
    <property type="protein sequence ID" value="ECPE_0000031201-mRNA-1"/>
    <property type="gene ID" value="ECPE_0000031201"/>
</dbReference>
<protein>
    <submittedName>
        <fullName evidence="3">TNase-like domain-containing protein</fullName>
    </submittedName>
</protein>
<evidence type="ECO:0000259" key="2">
    <source>
        <dbReference type="PROSITE" id="PS50830"/>
    </source>
</evidence>
<dbReference type="Gene3D" id="2.40.50.90">
    <property type="match status" value="2"/>
</dbReference>
<dbReference type="GO" id="GO:0005634">
    <property type="term" value="C:nucleus"/>
    <property type="evidence" value="ECO:0007669"/>
    <property type="project" value="TreeGrafter"/>
</dbReference>
<dbReference type="FunFam" id="2.40.50.90:FF:000002">
    <property type="entry name" value="Staphylococcal nuclease domain-containing protein"/>
    <property type="match status" value="1"/>
</dbReference>
<dbReference type="SUPFAM" id="SSF50199">
    <property type="entry name" value="Staphylococcal nuclease"/>
    <property type="match status" value="2"/>
</dbReference>
<dbReference type="InterPro" id="IPR035437">
    <property type="entry name" value="SNase_OB-fold_sf"/>
</dbReference>
<dbReference type="Pfam" id="PF00565">
    <property type="entry name" value="SNase"/>
    <property type="match status" value="2"/>
</dbReference>
<dbReference type="InterPro" id="IPR016071">
    <property type="entry name" value="Staphylococal_nuclease_OB-fold"/>
</dbReference>
<dbReference type="PANTHER" id="PTHR12302">
    <property type="entry name" value="EBNA2 BINDING PROTEIN P100"/>
    <property type="match status" value="1"/>
</dbReference>
<feature type="domain" description="TNase-like" evidence="2">
    <location>
        <begin position="176"/>
        <end position="311"/>
    </location>
</feature>
<evidence type="ECO:0000256" key="1">
    <source>
        <dbReference type="SAM" id="MobiDB-lite"/>
    </source>
</evidence>
<organism evidence="3">
    <name type="scientific">Echinostoma caproni</name>
    <dbReference type="NCBI Taxonomy" id="27848"/>
    <lineage>
        <taxon>Eukaryota</taxon>
        <taxon>Metazoa</taxon>
        <taxon>Spiralia</taxon>
        <taxon>Lophotrochozoa</taxon>
        <taxon>Platyhelminthes</taxon>
        <taxon>Trematoda</taxon>
        <taxon>Digenea</taxon>
        <taxon>Plagiorchiida</taxon>
        <taxon>Echinostomata</taxon>
        <taxon>Echinostomatoidea</taxon>
        <taxon>Echinostomatidae</taxon>
        <taxon>Echinostoma</taxon>
    </lineage>
</organism>
<sequence>LNASRRITCVFFKVLSGDTIVIRDRPIDGPPPERTIVLSNISCGRVARRPTPNNPNAGPEDPFAWQAREFVRAKLIGKEVCYTVETELPSGRKYGSKSTNGENIAVMLLEEGLAELRKLNAVAAEKNPVCQQLMAAEESAKSTGKGRWSSNPVNAVREVVWSVDEPRSLVDKYKGKRLHGVVEYVRDGSTMQVTLIPDTLDEGSVYYNIMISLSGIKAPTVAEPFGLDAQFFVESRLLQRDVMVLLESINNQNFIGSVLHPNGNIAEVLLREGLARCIDWNLNLVSVPGASEAYKAAERSAKERRLRLWIDYQPPQGVTNEVQQTRDPNSVSAGMSFSGQVG</sequence>
<name>A0A183A028_9TREM</name>
<reference evidence="3" key="1">
    <citation type="submission" date="2016-06" db="UniProtKB">
        <authorList>
            <consortium name="WormBaseParasite"/>
        </authorList>
    </citation>
    <scope>IDENTIFICATION</scope>
</reference>